<dbReference type="InterPro" id="IPR038883">
    <property type="entry name" value="AN11006-like"/>
</dbReference>
<organism evidence="1 2">
    <name type="scientific">Didymosphaeria variabile</name>
    <dbReference type="NCBI Taxonomy" id="1932322"/>
    <lineage>
        <taxon>Eukaryota</taxon>
        <taxon>Fungi</taxon>
        <taxon>Dikarya</taxon>
        <taxon>Ascomycota</taxon>
        <taxon>Pezizomycotina</taxon>
        <taxon>Dothideomycetes</taxon>
        <taxon>Pleosporomycetidae</taxon>
        <taxon>Pleosporales</taxon>
        <taxon>Massarineae</taxon>
        <taxon>Didymosphaeriaceae</taxon>
        <taxon>Didymosphaeria</taxon>
    </lineage>
</organism>
<evidence type="ECO:0000313" key="2">
    <source>
        <dbReference type="Proteomes" id="UP001140513"/>
    </source>
</evidence>
<dbReference type="GeneID" id="80907608"/>
<dbReference type="PANTHER" id="PTHR42085">
    <property type="entry name" value="F-BOX DOMAIN-CONTAINING PROTEIN"/>
    <property type="match status" value="1"/>
</dbReference>
<proteinExistence type="predicted"/>
<gene>
    <name evidence="1" type="ORF">N0V89_004078</name>
</gene>
<dbReference type="AlphaFoldDB" id="A0A9W9CD99"/>
<protein>
    <submittedName>
        <fullName evidence="1">Uncharacterized protein</fullName>
    </submittedName>
</protein>
<accession>A0A9W9CD99</accession>
<reference evidence="1" key="1">
    <citation type="submission" date="2022-10" db="EMBL/GenBank/DDBJ databases">
        <title>Tapping the CABI collections for fungal endophytes: first genome assemblies for Collariella, Neodidymelliopsis, Ascochyta clinopodiicola, Didymella pomorum, Didymosphaeria variabile, Neocosmospora piperis and Neocucurbitaria cava.</title>
        <authorList>
            <person name="Hill R."/>
        </authorList>
    </citation>
    <scope>NUCLEOTIDE SEQUENCE</scope>
    <source>
        <strain evidence="1">IMI 356815</strain>
    </source>
</reference>
<dbReference type="EMBL" id="JAPEUX010000003">
    <property type="protein sequence ID" value="KAJ4356051.1"/>
    <property type="molecule type" value="Genomic_DNA"/>
</dbReference>
<dbReference type="OrthoDB" id="62952at2759"/>
<name>A0A9W9CD99_9PLEO</name>
<comment type="caution">
    <text evidence="1">The sequence shown here is derived from an EMBL/GenBank/DDBJ whole genome shotgun (WGS) entry which is preliminary data.</text>
</comment>
<keyword evidence="2" id="KW-1185">Reference proteome</keyword>
<evidence type="ECO:0000313" key="1">
    <source>
        <dbReference type="EMBL" id="KAJ4356051.1"/>
    </source>
</evidence>
<dbReference type="RefSeq" id="XP_056073177.1">
    <property type="nucleotide sequence ID" value="XM_056212869.1"/>
</dbReference>
<dbReference type="PANTHER" id="PTHR42085:SF1">
    <property type="entry name" value="F-BOX DOMAIN-CONTAINING PROTEIN"/>
    <property type="match status" value="1"/>
</dbReference>
<dbReference type="Proteomes" id="UP001140513">
    <property type="component" value="Unassembled WGS sequence"/>
</dbReference>
<sequence length="286" mass="31989">MSEKGNSNHGRLERCFFLEALPAELRVMVYENLLVDSEPITASPREKLKEPMTLDLELLRTNRQIHDEAAAVFYSKNTISVRPDVMKIPSSGIPAPQYHHLIRHLKVEGLYCPNSPGKEWVKKFGGHGEERDGKQEAEEYVSTISTLLLQLRNLHTLHFTITPPDRISSTSVLAMLLPLQNALPSMLANFSPSVSILMSFEFDDCYCRMRVCPGFLAKDCLLVVACQVLFWKSHLRVEKMVREARGANLKGIDGRTDLGGLVGEGVEKVVETGWEVDGMIGRLAGL</sequence>